<comment type="similarity">
    <text evidence="1 5">Belongs to the GTP cyclohydrolase I type 2/NIF3 family.</text>
</comment>
<evidence type="ECO:0000256" key="2">
    <source>
        <dbReference type="ARBA" id="ARBA00011643"/>
    </source>
</evidence>
<dbReference type="AlphaFoldDB" id="A0A0K2H1X9"/>
<dbReference type="Gene3D" id="3.30.70.120">
    <property type="match status" value="1"/>
</dbReference>
<feature type="binding site" evidence="6">
    <location>
        <position position="87"/>
    </location>
    <ligand>
        <name>a divalent metal cation</name>
        <dbReference type="ChEBI" id="CHEBI:60240"/>
        <label>1</label>
    </ligand>
</feature>
<dbReference type="GO" id="GO:0046872">
    <property type="term" value="F:metal ion binding"/>
    <property type="evidence" value="ECO:0007669"/>
    <property type="project" value="UniProtKB-UniRule"/>
</dbReference>
<dbReference type="Gene3D" id="3.40.1390.30">
    <property type="entry name" value="NIF3 (NGG1p interacting factor 3)-like"/>
    <property type="match status" value="1"/>
</dbReference>
<dbReference type="NCBIfam" id="TIGR00486">
    <property type="entry name" value="YbgI_SA1388"/>
    <property type="match status" value="1"/>
</dbReference>
<dbReference type="STRING" id="1408189.CLAC_08285"/>
<dbReference type="EMBL" id="CP006841">
    <property type="protein sequence ID" value="ALA67716.1"/>
    <property type="molecule type" value="Genomic_DNA"/>
</dbReference>
<dbReference type="Pfam" id="PF01784">
    <property type="entry name" value="DUF34_NIF3"/>
    <property type="match status" value="1"/>
</dbReference>
<dbReference type="KEGG" id="clw:CLAC_08285"/>
<feature type="binding site" evidence="6">
    <location>
        <position position="86"/>
    </location>
    <ligand>
        <name>a divalent metal cation</name>
        <dbReference type="ChEBI" id="CHEBI:60240"/>
        <label>1</label>
    </ligand>
</feature>
<keyword evidence="4 5" id="KW-0479">Metal-binding</keyword>
<dbReference type="RefSeq" id="WP_082313259.1">
    <property type="nucleotide sequence ID" value="NZ_CP006841.1"/>
</dbReference>
<dbReference type="PIRSF" id="PIRSF037489">
    <property type="entry name" value="UCP037489_NIF3_YqfO"/>
    <property type="match status" value="1"/>
</dbReference>
<proteinExistence type="inferred from homology"/>
<dbReference type="InterPro" id="IPR002678">
    <property type="entry name" value="DUF34/NIF3"/>
</dbReference>
<dbReference type="InterPro" id="IPR015867">
    <property type="entry name" value="N-reg_PII/ATP_PRibTrfase_C"/>
</dbReference>
<feature type="binding site" evidence="6">
    <location>
        <position position="125"/>
    </location>
    <ligand>
        <name>a divalent metal cation</name>
        <dbReference type="ChEBI" id="CHEBI:60240"/>
        <label>1</label>
    </ligand>
</feature>
<dbReference type="PANTHER" id="PTHR13799:SF14">
    <property type="entry name" value="GTP CYCLOHYDROLASE 1 TYPE 2 HOMOLOG"/>
    <property type="match status" value="1"/>
</dbReference>
<comment type="subunit">
    <text evidence="2">Homohexamer.</text>
</comment>
<evidence type="ECO:0000256" key="1">
    <source>
        <dbReference type="ARBA" id="ARBA00006964"/>
    </source>
</evidence>
<organism evidence="7 8">
    <name type="scientific">Corynebacterium lactis RW2-5</name>
    <dbReference type="NCBI Taxonomy" id="1408189"/>
    <lineage>
        <taxon>Bacteria</taxon>
        <taxon>Bacillati</taxon>
        <taxon>Actinomycetota</taxon>
        <taxon>Actinomycetes</taxon>
        <taxon>Mycobacteriales</taxon>
        <taxon>Corynebacteriaceae</taxon>
        <taxon>Corynebacterium</taxon>
    </lineage>
</organism>
<evidence type="ECO:0000256" key="4">
    <source>
        <dbReference type="ARBA" id="ARBA00022723"/>
    </source>
</evidence>
<dbReference type="PATRIC" id="fig|1408189.4.peg.1660"/>
<dbReference type="GO" id="GO:0005737">
    <property type="term" value="C:cytoplasm"/>
    <property type="evidence" value="ECO:0007669"/>
    <property type="project" value="TreeGrafter"/>
</dbReference>
<dbReference type="FunFam" id="3.40.1390.30:FF:000001">
    <property type="entry name" value="GTP cyclohydrolase 1 type 2"/>
    <property type="match status" value="1"/>
</dbReference>
<protein>
    <recommendedName>
        <fullName evidence="3 5">GTP cyclohydrolase 1 type 2 homolog</fullName>
    </recommendedName>
</protein>
<accession>A0A0K2H1X9</accession>
<feature type="binding site" evidence="6">
    <location>
        <position position="358"/>
    </location>
    <ligand>
        <name>a divalent metal cation</name>
        <dbReference type="ChEBI" id="CHEBI:60240"/>
        <label>1</label>
    </ligand>
</feature>
<keyword evidence="8" id="KW-1185">Reference proteome</keyword>
<reference evidence="7 8" key="1">
    <citation type="submission" date="2013-10" db="EMBL/GenBank/DDBJ databases">
        <title>Complete genome sequence of Corynebacterium lactis DSM 45799(T), isolated from raw cow milk.</title>
        <authorList>
            <person name="Ruckert C."/>
            <person name="Albersmeier A."/>
            <person name="Lipski A."/>
            <person name="Kalinowski J."/>
        </authorList>
    </citation>
    <scope>NUCLEOTIDE SEQUENCE [LARGE SCALE GENOMIC DNA]</scope>
    <source>
        <strain evidence="7 8">RW2-5</strain>
    </source>
</reference>
<evidence type="ECO:0000256" key="5">
    <source>
        <dbReference type="PIRNR" id="PIRNR037489"/>
    </source>
</evidence>
<dbReference type="SUPFAM" id="SSF102705">
    <property type="entry name" value="NIF3 (NGG1p interacting factor 3)-like"/>
    <property type="match status" value="1"/>
</dbReference>
<gene>
    <name evidence="7" type="ORF">CLAC_08285</name>
</gene>
<dbReference type="InterPro" id="IPR017221">
    <property type="entry name" value="DUF34/NIF3_bac"/>
</dbReference>
<dbReference type="PANTHER" id="PTHR13799">
    <property type="entry name" value="NGG1 INTERACTING FACTOR 3"/>
    <property type="match status" value="1"/>
</dbReference>
<evidence type="ECO:0000256" key="6">
    <source>
        <dbReference type="PIRSR" id="PIRSR602678-1"/>
    </source>
</evidence>
<sequence>MTSKDVEATSEAQTGGAAAVDSVTVSDVRAAMDAAYPPALAESWDKVGLVCGDPKDPVEKIALALECTDEVADQAIADGAQMLVVHHPLLLRGVNSVAADTPKGRILHKLIRAGVALFAAHTNADSARPGVNDQLATILGVHPGAPLAPQPAPGLDTWTVKVPREHVDAVAEAMFEAGAGTIGAYDKCAFRLDGQGQFRPLGSAKPFIGTVGEVEKVEEARLEMVAPRAARSAVIEALKDAHPYEEPAFDIVSNEATGLDPEKAVGIGRVGELDTPMPFKDFVARVAERLPTTEWGVRGAGDPDRIIRKVAVASGAGDSFLDIVGKLGVDAFVTSDLRHHPVDETLRAADFCIVDTAHWASEFPWCYQAAIMLREKLGVPTHVIEIRTDPWTVAAS</sequence>
<evidence type="ECO:0000313" key="7">
    <source>
        <dbReference type="EMBL" id="ALA67716.1"/>
    </source>
</evidence>
<name>A0A0K2H1X9_9CORY</name>
<evidence type="ECO:0000313" key="8">
    <source>
        <dbReference type="Proteomes" id="UP000058446"/>
    </source>
</evidence>
<dbReference type="OrthoDB" id="9795763at2"/>
<dbReference type="InterPro" id="IPR036069">
    <property type="entry name" value="DUF34/NIF3_sf"/>
</dbReference>
<feature type="binding site" evidence="6">
    <location>
        <position position="362"/>
    </location>
    <ligand>
        <name>a divalent metal cation</name>
        <dbReference type="ChEBI" id="CHEBI:60240"/>
        <label>1</label>
    </ligand>
</feature>
<evidence type="ECO:0000256" key="3">
    <source>
        <dbReference type="ARBA" id="ARBA00022112"/>
    </source>
</evidence>
<dbReference type="Proteomes" id="UP000058446">
    <property type="component" value="Chromosome"/>
</dbReference>